<dbReference type="Proteomes" id="UP000228547">
    <property type="component" value="Unassembled WGS sequence"/>
</dbReference>
<name>A0A2J0MMH6_9BACT</name>
<dbReference type="EMBL" id="PFOY01000050">
    <property type="protein sequence ID" value="PIZ86742.1"/>
    <property type="molecule type" value="Genomic_DNA"/>
</dbReference>
<accession>A0A2J0MMH6</accession>
<dbReference type="Gene3D" id="3.40.50.300">
    <property type="entry name" value="P-loop containing nucleotide triphosphate hydrolases"/>
    <property type="match status" value="1"/>
</dbReference>
<dbReference type="InterPro" id="IPR051396">
    <property type="entry name" value="Bact_Antivir_Def_Nuclease"/>
</dbReference>
<dbReference type="CDD" id="cd00267">
    <property type="entry name" value="ABC_ATPase"/>
    <property type="match status" value="1"/>
</dbReference>
<dbReference type="PANTHER" id="PTHR43581">
    <property type="entry name" value="ATP/GTP PHOSPHATASE"/>
    <property type="match status" value="1"/>
</dbReference>
<gene>
    <name evidence="2" type="ORF">COX93_03330</name>
</gene>
<comment type="caution">
    <text evidence="2">The sequence shown here is derived from an EMBL/GenBank/DDBJ whole genome shotgun (WGS) entry which is preliminary data.</text>
</comment>
<reference evidence="3" key="1">
    <citation type="submission" date="2017-09" db="EMBL/GenBank/DDBJ databases">
        <title>Depth-based differentiation of microbial function through sediment-hosted aquifers and enrichment of novel symbionts in the deep terrestrial subsurface.</title>
        <authorList>
            <person name="Probst A.J."/>
            <person name="Ladd B."/>
            <person name="Jarett J.K."/>
            <person name="Geller-Mcgrath D.E."/>
            <person name="Sieber C.M.K."/>
            <person name="Emerson J.B."/>
            <person name="Anantharaman K."/>
            <person name="Thomas B.C."/>
            <person name="Malmstrom R."/>
            <person name="Stieglmeier M."/>
            <person name="Klingl A."/>
            <person name="Woyke T."/>
            <person name="Ryan C.M."/>
            <person name="Banfield J.F."/>
        </authorList>
    </citation>
    <scope>NUCLEOTIDE SEQUENCE [LARGE SCALE GENOMIC DNA]</scope>
</reference>
<evidence type="ECO:0000259" key="1">
    <source>
        <dbReference type="Pfam" id="PF13175"/>
    </source>
</evidence>
<dbReference type="Pfam" id="PF13175">
    <property type="entry name" value="AAA_15"/>
    <property type="match status" value="1"/>
</dbReference>
<dbReference type="InterPro" id="IPR027417">
    <property type="entry name" value="P-loop_NTPase"/>
</dbReference>
<dbReference type="PANTHER" id="PTHR43581:SF4">
    <property type="entry name" value="ATP_GTP PHOSPHATASE"/>
    <property type="match status" value="1"/>
</dbReference>
<dbReference type="InterPro" id="IPR041685">
    <property type="entry name" value="AAA_GajA/Old/RecF-like"/>
</dbReference>
<evidence type="ECO:0000313" key="2">
    <source>
        <dbReference type="EMBL" id="PIZ86742.1"/>
    </source>
</evidence>
<evidence type="ECO:0000313" key="3">
    <source>
        <dbReference type="Proteomes" id="UP000228547"/>
    </source>
</evidence>
<dbReference type="AlphaFoldDB" id="A0A2J0MMH6"/>
<feature type="domain" description="Endonuclease GajA/Old nuclease/RecF-like AAA" evidence="1">
    <location>
        <begin position="1"/>
        <end position="374"/>
    </location>
</feature>
<sequence length="614" mass="72328">MKYSKFTIKNFKGIQDAELDLVKYPNGNIFPFVGLNEAGKTTILEAINFFHNESFIEEKRKIIHKKDQSIFTGHCEVTAILILDAEDKKIIQEDLEKRYSLKEIPNKLTITRKWYFENGRFVKKEEDLINFDIFIKIKSEIENEPEKEDLLLSHEKSEWQKIINNLTLKIPKIIYYPSFLSKFPEKIYLEDITNTSINEKEKETNNFYKLIIDDILKSANADYSLIDFVKKIKDISNPDNTQAADSLIQDISNILNKKVISHWKKIFDKKNSNLSITISKGFNLNTHYLNIKILKGGRTYEIDDGSLGFRWFFTFILFTEFRKKREGENGEYLFLFDEPASNLHEGAQAKLLDLLKEISLGAKILYTTHSPYLIDDKNIINCFVVKDEGFKLEEDLLYSQDIKCYPYRQFVSSDNLEDKSYTMHFKPLLDALDFKEHMFNPKTNIILTEGKFDYYTFKWMKEISVNIDDFNFYPGSGVSAYDQLLRDYLANNKKFIAIFDADGNLTKENSKGKYWKGKYIEDVSEELKDRIFTLEQIDLLFDNFTTEDLFELEDKIKIQRVFISESTTYDKGRFNSAIQQCYIDKIKIELSQETKDRFKKVFEFIKDKLTKLEN</sequence>
<proteinExistence type="predicted"/>
<dbReference type="SUPFAM" id="SSF52540">
    <property type="entry name" value="P-loop containing nucleoside triphosphate hydrolases"/>
    <property type="match status" value="1"/>
</dbReference>
<protein>
    <recommendedName>
        <fullName evidence="1">Endonuclease GajA/Old nuclease/RecF-like AAA domain-containing protein</fullName>
    </recommendedName>
</protein>
<organism evidence="2 3">
    <name type="scientific">Candidatus Nomurabacteria bacterium CG_4_10_14_0_2_um_filter_30_12</name>
    <dbReference type="NCBI Taxonomy" id="1974727"/>
    <lineage>
        <taxon>Bacteria</taxon>
        <taxon>Candidatus Nomuraibacteriota</taxon>
    </lineage>
</organism>